<dbReference type="RefSeq" id="WP_191174125.1">
    <property type="nucleotide sequence ID" value="NZ_JACWMW010000001.1"/>
</dbReference>
<dbReference type="EMBL" id="JACWMW010000001">
    <property type="protein sequence ID" value="MBD1384236.1"/>
    <property type="molecule type" value="Genomic_DNA"/>
</dbReference>
<keyword evidence="1" id="KW-0472">Membrane</keyword>
<keyword evidence="1" id="KW-1133">Transmembrane helix</keyword>
<keyword evidence="3" id="KW-1185">Reference proteome</keyword>
<keyword evidence="1" id="KW-0812">Transmembrane</keyword>
<reference evidence="2 3" key="1">
    <citation type="submission" date="2020-09" db="EMBL/GenBank/DDBJ databases">
        <title>Novel species of Mucilaginibacter isolated from a glacier on the Tibetan Plateau.</title>
        <authorList>
            <person name="Liu Q."/>
            <person name="Xin Y.-H."/>
        </authorList>
    </citation>
    <scope>NUCLEOTIDE SEQUENCE [LARGE SCALE GENOMIC DNA]</scope>
    <source>
        <strain evidence="2 3">CGMCC 1.13878</strain>
    </source>
</reference>
<evidence type="ECO:0000256" key="1">
    <source>
        <dbReference type="SAM" id="Phobius"/>
    </source>
</evidence>
<gene>
    <name evidence="2" type="ORF">IDJ75_03020</name>
</gene>
<dbReference type="Proteomes" id="UP000618754">
    <property type="component" value="Unassembled WGS sequence"/>
</dbReference>
<proteinExistence type="predicted"/>
<protein>
    <submittedName>
        <fullName evidence="2">Uncharacterized protein</fullName>
    </submittedName>
</protein>
<feature type="transmembrane region" description="Helical" evidence="1">
    <location>
        <begin position="55"/>
        <end position="76"/>
    </location>
</feature>
<accession>A0ABR7X0V6</accession>
<comment type="caution">
    <text evidence="2">The sequence shown here is derived from an EMBL/GenBank/DDBJ whole genome shotgun (WGS) entry which is preliminary data.</text>
</comment>
<evidence type="ECO:0000313" key="3">
    <source>
        <dbReference type="Proteomes" id="UP000618754"/>
    </source>
</evidence>
<sequence>MDITSLIGSTRSVHFRKMFYLVTIVLAGILIVLKYQLLPYINRKENLIDRILRRVLDFLIVLIFMIIAVASVAFWLSGNE</sequence>
<feature type="transmembrane region" description="Helical" evidence="1">
    <location>
        <begin position="18"/>
        <end position="35"/>
    </location>
</feature>
<evidence type="ECO:0000313" key="2">
    <source>
        <dbReference type="EMBL" id="MBD1384236.1"/>
    </source>
</evidence>
<organism evidence="2 3">
    <name type="scientific">Mucilaginibacter rigui</name>
    <dbReference type="NCBI Taxonomy" id="534635"/>
    <lineage>
        <taxon>Bacteria</taxon>
        <taxon>Pseudomonadati</taxon>
        <taxon>Bacteroidota</taxon>
        <taxon>Sphingobacteriia</taxon>
        <taxon>Sphingobacteriales</taxon>
        <taxon>Sphingobacteriaceae</taxon>
        <taxon>Mucilaginibacter</taxon>
    </lineage>
</organism>
<name>A0ABR7X0V6_9SPHI</name>